<gene>
    <name evidence="2" type="ORF">JOF29_003391</name>
</gene>
<keyword evidence="3" id="KW-1185">Reference proteome</keyword>
<organism evidence="2 3">
    <name type="scientific">Kribbella aluminosa</name>
    <dbReference type="NCBI Taxonomy" id="416017"/>
    <lineage>
        <taxon>Bacteria</taxon>
        <taxon>Bacillati</taxon>
        <taxon>Actinomycetota</taxon>
        <taxon>Actinomycetes</taxon>
        <taxon>Propionibacteriales</taxon>
        <taxon>Kribbellaceae</taxon>
        <taxon>Kribbella</taxon>
    </lineage>
</organism>
<comment type="caution">
    <text evidence="2">The sequence shown here is derived from an EMBL/GenBank/DDBJ whole genome shotgun (WGS) entry which is preliminary data.</text>
</comment>
<evidence type="ECO:0000256" key="1">
    <source>
        <dbReference type="SAM" id="MobiDB-lite"/>
    </source>
</evidence>
<dbReference type="Proteomes" id="UP000755585">
    <property type="component" value="Unassembled WGS sequence"/>
</dbReference>
<feature type="region of interest" description="Disordered" evidence="1">
    <location>
        <begin position="15"/>
        <end position="41"/>
    </location>
</feature>
<name>A0ABS4UKX7_9ACTN</name>
<reference evidence="2 3" key="1">
    <citation type="submission" date="2021-03" db="EMBL/GenBank/DDBJ databases">
        <title>Sequencing the genomes of 1000 actinobacteria strains.</title>
        <authorList>
            <person name="Klenk H.-P."/>
        </authorList>
    </citation>
    <scope>NUCLEOTIDE SEQUENCE [LARGE SCALE GENOMIC DNA]</scope>
    <source>
        <strain evidence="2 3">DSM 18824</strain>
    </source>
</reference>
<evidence type="ECO:0000313" key="3">
    <source>
        <dbReference type="Proteomes" id="UP000755585"/>
    </source>
</evidence>
<proteinExistence type="predicted"/>
<accession>A0ABS4UKX7</accession>
<sequence>MEPLNLMVSLSHFAKDGRESQHGLGERAGRGRPADDTAKPAGGRRIWRFRFVGWRTLSS</sequence>
<protein>
    <submittedName>
        <fullName evidence="2">Uncharacterized protein</fullName>
    </submittedName>
</protein>
<dbReference type="RefSeq" id="WP_209695079.1">
    <property type="nucleotide sequence ID" value="NZ_BAAAVU010000009.1"/>
</dbReference>
<dbReference type="EMBL" id="JAGINT010000001">
    <property type="protein sequence ID" value="MBP2352308.1"/>
    <property type="molecule type" value="Genomic_DNA"/>
</dbReference>
<evidence type="ECO:0000313" key="2">
    <source>
        <dbReference type="EMBL" id="MBP2352308.1"/>
    </source>
</evidence>
<feature type="compositionally biased region" description="Basic and acidic residues" evidence="1">
    <location>
        <begin position="15"/>
        <end position="38"/>
    </location>
</feature>